<proteinExistence type="predicted"/>
<dbReference type="AlphaFoldDB" id="A0A0E0HJX3"/>
<protein>
    <submittedName>
        <fullName evidence="1">Uncharacterized protein</fullName>
    </submittedName>
</protein>
<accession>A0A0E0HJX3</accession>
<evidence type="ECO:0000313" key="2">
    <source>
        <dbReference type="Proteomes" id="UP000006591"/>
    </source>
</evidence>
<keyword evidence="2" id="KW-1185">Reference proteome</keyword>
<organism evidence="1">
    <name type="scientific">Oryza nivara</name>
    <name type="common">Indian wild rice</name>
    <name type="synonym">Oryza sativa f. spontanea</name>
    <dbReference type="NCBI Taxonomy" id="4536"/>
    <lineage>
        <taxon>Eukaryota</taxon>
        <taxon>Viridiplantae</taxon>
        <taxon>Streptophyta</taxon>
        <taxon>Embryophyta</taxon>
        <taxon>Tracheophyta</taxon>
        <taxon>Spermatophyta</taxon>
        <taxon>Magnoliopsida</taxon>
        <taxon>Liliopsida</taxon>
        <taxon>Poales</taxon>
        <taxon>Poaceae</taxon>
        <taxon>BOP clade</taxon>
        <taxon>Oryzoideae</taxon>
        <taxon>Oryzeae</taxon>
        <taxon>Oryzinae</taxon>
        <taxon>Oryza</taxon>
    </lineage>
</organism>
<dbReference type="Gramene" id="ONIVA06G01010.1">
    <property type="protein sequence ID" value="ONIVA06G01010.1"/>
    <property type="gene ID" value="ONIVA06G01010"/>
</dbReference>
<dbReference type="HOGENOM" id="CLU_2871553_0_0_1"/>
<dbReference type="EnsemblPlants" id="ONIVA06G01010.1">
    <property type="protein sequence ID" value="ONIVA06G01010.1"/>
    <property type="gene ID" value="ONIVA06G01010"/>
</dbReference>
<name>A0A0E0HJX3_ORYNI</name>
<evidence type="ECO:0000313" key="1">
    <source>
        <dbReference type="EnsemblPlants" id="ONIVA06G01010.1"/>
    </source>
</evidence>
<reference evidence="1" key="2">
    <citation type="submission" date="2018-04" db="EMBL/GenBank/DDBJ databases">
        <title>OnivRS2 (Oryza nivara Reference Sequence Version 2).</title>
        <authorList>
            <person name="Zhang J."/>
            <person name="Kudrna D."/>
            <person name="Lee S."/>
            <person name="Talag J."/>
            <person name="Rajasekar S."/>
            <person name="Welchert J."/>
            <person name="Hsing Y.-I."/>
            <person name="Wing R.A."/>
        </authorList>
    </citation>
    <scope>NUCLEOTIDE SEQUENCE [LARGE SCALE GENOMIC DNA]</scope>
    <source>
        <strain evidence="1">SL10</strain>
    </source>
</reference>
<reference evidence="1" key="1">
    <citation type="submission" date="2015-04" db="UniProtKB">
        <authorList>
            <consortium name="EnsemblPlants"/>
        </authorList>
    </citation>
    <scope>IDENTIFICATION</scope>
    <source>
        <strain evidence="1">SL10</strain>
    </source>
</reference>
<sequence>MNSQKQNWHDQSRARSIMTCNTEWHGGSSTVIGDSFFKGFQSDKPGVSTVHEQNRYKQRRVRFF</sequence>
<dbReference type="Proteomes" id="UP000006591">
    <property type="component" value="Chromosome 6"/>
</dbReference>